<dbReference type="PANTHER" id="PTHR10492">
    <property type="match status" value="1"/>
</dbReference>
<dbReference type="Proteomes" id="UP000887159">
    <property type="component" value="Unassembled WGS sequence"/>
</dbReference>
<comment type="caution">
    <text evidence="3">The sequence shown here is derived from an EMBL/GenBank/DDBJ whole genome shotgun (WGS) entry which is preliminary data.</text>
</comment>
<feature type="domain" description="Helitron helicase-like" evidence="2">
    <location>
        <begin position="1"/>
        <end position="72"/>
    </location>
</feature>
<dbReference type="PANTHER" id="PTHR10492:SF57">
    <property type="entry name" value="ATP-DEPENDENT DNA HELICASE"/>
    <property type="match status" value="1"/>
</dbReference>
<reference evidence="3" key="1">
    <citation type="submission" date="2020-08" db="EMBL/GenBank/DDBJ databases">
        <title>Multicomponent nature underlies the extraordinary mechanical properties of spider dragline silk.</title>
        <authorList>
            <person name="Kono N."/>
            <person name="Nakamura H."/>
            <person name="Mori M."/>
            <person name="Yoshida Y."/>
            <person name="Ohtoshi R."/>
            <person name="Malay A.D."/>
            <person name="Moran D.A.P."/>
            <person name="Tomita M."/>
            <person name="Numata K."/>
            <person name="Arakawa K."/>
        </authorList>
    </citation>
    <scope>NUCLEOTIDE SEQUENCE</scope>
</reference>
<feature type="compositionally biased region" description="Polar residues" evidence="1">
    <location>
        <begin position="161"/>
        <end position="171"/>
    </location>
</feature>
<feature type="region of interest" description="Disordered" evidence="1">
    <location>
        <begin position="151"/>
        <end position="171"/>
    </location>
</feature>
<evidence type="ECO:0000313" key="3">
    <source>
        <dbReference type="EMBL" id="GFY01774.1"/>
    </source>
</evidence>
<gene>
    <name evidence="3" type="primary">EVAR_3879_1</name>
    <name evidence="3" type="ORF">TNCV_1467661</name>
</gene>
<keyword evidence="4" id="KW-1185">Reference proteome</keyword>
<evidence type="ECO:0000256" key="1">
    <source>
        <dbReference type="SAM" id="MobiDB-lite"/>
    </source>
</evidence>
<name>A0A8X6V743_TRICX</name>
<dbReference type="InterPro" id="IPR025476">
    <property type="entry name" value="Helitron_helicase-like"/>
</dbReference>
<accession>A0A8X6V743</accession>
<dbReference type="Pfam" id="PF14214">
    <property type="entry name" value="Helitron_like_N"/>
    <property type="match status" value="1"/>
</dbReference>
<evidence type="ECO:0000259" key="2">
    <source>
        <dbReference type="Pfam" id="PF14214"/>
    </source>
</evidence>
<organism evidence="3 4">
    <name type="scientific">Trichonephila clavipes</name>
    <name type="common">Golden silk orbweaver</name>
    <name type="synonym">Nephila clavipes</name>
    <dbReference type="NCBI Taxonomy" id="2585209"/>
    <lineage>
        <taxon>Eukaryota</taxon>
        <taxon>Metazoa</taxon>
        <taxon>Ecdysozoa</taxon>
        <taxon>Arthropoda</taxon>
        <taxon>Chelicerata</taxon>
        <taxon>Arachnida</taxon>
        <taxon>Araneae</taxon>
        <taxon>Araneomorphae</taxon>
        <taxon>Entelegynae</taxon>
        <taxon>Araneoidea</taxon>
        <taxon>Nephilidae</taxon>
        <taxon>Trichonephila</taxon>
    </lineage>
</organism>
<dbReference type="EMBL" id="BMAU01021230">
    <property type="protein sequence ID" value="GFY01774.1"/>
    <property type="molecule type" value="Genomic_DNA"/>
</dbReference>
<dbReference type="AlphaFoldDB" id="A0A8X6V743"/>
<evidence type="ECO:0000313" key="4">
    <source>
        <dbReference type="Proteomes" id="UP000887159"/>
    </source>
</evidence>
<sequence>MTYNHAWSEITRELVPGQNSTDRHDLTARVFKIKVQKLVVVLTKGKIFGDMKCFLYSIEWKKRGLPQVHLLLWLMEKLCPNQMDEVISAEIPNPENGRKFYDTVTKNMIHGPCGALNPSSPCMKEGKYTKKYPRALLKDTQINDEGYPLYRRRAPEDGGRTITQNSLGGKR</sequence>
<proteinExistence type="predicted"/>
<protein>
    <submittedName>
        <fullName evidence="3">Helitron_like_N domain-containing protein</fullName>
    </submittedName>
</protein>